<feature type="compositionally biased region" description="Basic and acidic residues" evidence="1">
    <location>
        <begin position="52"/>
        <end position="72"/>
    </location>
</feature>
<proteinExistence type="predicted"/>
<dbReference type="EMBL" id="HBIU01006127">
    <property type="protein sequence ID" value="CAE0623679.1"/>
    <property type="molecule type" value="Transcribed_RNA"/>
</dbReference>
<dbReference type="PANTHER" id="PTHR21415">
    <property type="entry name" value="U7 SNRNA-ASSOCIATED SM-LIKE PROTEIN LSM11"/>
    <property type="match status" value="1"/>
</dbReference>
<dbReference type="InterPro" id="IPR001163">
    <property type="entry name" value="Sm_dom_euk/arc"/>
</dbReference>
<dbReference type="SMART" id="SM00651">
    <property type="entry name" value="Sm"/>
    <property type="match status" value="1"/>
</dbReference>
<dbReference type="InterPro" id="IPR039267">
    <property type="entry name" value="Lsm11"/>
</dbReference>
<feature type="region of interest" description="Disordered" evidence="1">
    <location>
        <begin position="39"/>
        <end position="162"/>
    </location>
</feature>
<protein>
    <recommendedName>
        <fullName evidence="2">Sm domain-containing protein</fullName>
    </recommendedName>
</protein>
<dbReference type="AlphaFoldDB" id="A0A7S3US89"/>
<feature type="compositionally biased region" description="Basic and acidic residues" evidence="1">
    <location>
        <begin position="204"/>
        <end position="217"/>
    </location>
</feature>
<dbReference type="Gene3D" id="2.30.30.100">
    <property type="match status" value="1"/>
</dbReference>
<accession>A0A7S3US89</accession>
<evidence type="ECO:0000313" key="3">
    <source>
        <dbReference type="EMBL" id="CAE0623679.1"/>
    </source>
</evidence>
<dbReference type="GO" id="GO:0005683">
    <property type="term" value="C:U7 snRNP"/>
    <property type="evidence" value="ECO:0007669"/>
    <property type="project" value="TreeGrafter"/>
</dbReference>
<dbReference type="GO" id="GO:0006398">
    <property type="term" value="P:mRNA 3'-end processing by stem-loop binding and cleavage"/>
    <property type="evidence" value="ECO:0007669"/>
    <property type="project" value="TreeGrafter"/>
</dbReference>
<dbReference type="SUPFAM" id="SSF50182">
    <property type="entry name" value="Sm-like ribonucleoproteins"/>
    <property type="match status" value="1"/>
</dbReference>
<evidence type="ECO:0000256" key="1">
    <source>
        <dbReference type="SAM" id="MobiDB-lite"/>
    </source>
</evidence>
<feature type="domain" description="Sm" evidence="2">
    <location>
        <begin position="3"/>
        <end position="182"/>
    </location>
</feature>
<reference evidence="3" key="1">
    <citation type="submission" date="2021-01" db="EMBL/GenBank/DDBJ databases">
        <authorList>
            <person name="Corre E."/>
            <person name="Pelletier E."/>
            <person name="Niang G."/>
            <person name="Scheremetjew M."/>
            <person name="Finn R."/>
            <person name="Kale V."/>
            <person name="Holt S."/>
            <person name="Cochrane G."/>
            <person name="Meng A."/>
            <person name="Brown T."/>
            <person name="Cohen L."/>
        </authorList>
    </citation>
    <scope>NUCLEOTIDE SEQUENCE</scope>
    <source>
        <strain evidence="3">CCMP3107</strain>
    </source>
</reference>
<dbReference type="GO" id="GO:0071209">
    <property type="term" value="F:U7 snRNA binding"/>
    <property type="evidence" value="ECO:0007669"/>
    <property type="project" value="InterPro"/>
</dbReference>
<feature type="region of interest" description="Disordered" evidence="1">
    <location>
        <begin position="198"/>
        <end position="260"/>
    </location>
</feature>
<feature type="compositionally biased region" description="Basic and acidic residues" evidence="1">
    <location>
        <begin position="127"/>
        <end position="146"/>
    </location>
</feature>
<feature type="compositionally biased region" description="Basic and acidic residues" evidence="1">
    <location>
        <begin position="80"/>
        <end position="94"/>
    </location>
</feature>
<gene>
    <name evidence="3" type="ORF">HAKA00212_LOCUS2345</name>
</gene>
<sequence length="260" mass="29017">MVRRVNSVRGILRGQLLGYDKHMNLLLFDAEESYTVAVPAPTKSRRRRKMDQKKESTAVKEKKEKSKSMPDHDSDDPDDIDRFVNFHLIKSKEREEEEGKEEKVPRSATGEEPLASTRDSPSTAGGKGRESIHPEEAEVLEARNSEYGDDEQTSTNKTIVVERQRRMKQILVRGDNIVMVWVNPERTVRSKVVSYQISPGGRVGADKGDGKSDEDKHKRSSPHVAHKSEGGGASPTKVVQTGRRGGTTAIQKKGTTREEG</sequence>
<dbReference type="InterPro" id="IPR010920">
    <property type="entry name" value="LSM_dom_sf"/>
</dbReference>
<evidence type="ECO:0000259" key="2">
    <source>
        <dbReference type="SMART" id="SM00651"/>
    </source>
</evidence>
<name>A0A7S3US89_HETAK</name>
<organism evidence="3">
    <name type="scientific">Heterosigma akashiwo</name>
    <name type="common">Chromophytic alga</name>
    <name type="synonym">Heterosigma carterae</name>
    <dbReference type="NCBI Taxonomy" id="2829"/>
    <lineage>
        <taxon>Eukaryota</taxon>
        <taxon>Sar</taxon>
        <taxon>Stramenopiles</taxon>
        <taxon>Ochrophyta</taxon>
        <taxon>Raphidophyceae</taxon>
        <taxon>Chattonellales</taxon>
        <taxon>Chattonellaceae</taxon>
        <taxon>Heterosigma</taxon>
    </lineage>
</organism>
<dbReference type="PANTHER" id="PTHR21415:SF1">
    <property type="entry name" value="U7 SNRNA-ASSOCIATED SM-LIKE PROTEIN LSM11"/>
    <property type="match status" value="1"/>
</dbReference>